<dbReference type="EMBL" id="VWLE01000923">
    <property type="protein sequence ID" value="KAA3932522.1"/>
    <property type="molecule type" value="Genomic_DNA"/>
</dbReference>
<keyword evidence="1" id="KW-0472">Membrane</keyword>
<feature type="transmembrane region" description="Helical" evidence="1">
    <location>
        <begin position="7"/>
        <end position="31"/>
    </location>
</feature>
<evidence type="ECO:0000256" key="1">
    <source>
        <dbReference type="SAM" id="Phobius"/>
    </source>
</evidence>
<evidence type="ECO:0000313" key="4">
    <source>
        <dbReference type="Proteomes" id="UP000323717"/>
    </source>
</evidence>
<sequence length="117" mass="12449">QWRARYISLYLSLPGADLFAAMLAKIQTLILQEEMNLMADPMSVIDVDGSSAIYLIFMVIGIIGYFCVPTVSNWIVQAGGMSAYNRNVNNTTSKVTNVAGAAAGASTGNVGAVLLKK</sequence>
<protein>
    <submittedName>
        <fullName evidence="3">Conjugative transposon protein TraJ</fullName>
    </submittedName>
</protein>
<dbReference type="Pfam" id="PF07863">
    <property type="entry name" value="CtnDOT_TraJ"/>
    <property type="match status" value="1"/>
</dbReference>
<dbReference type="AlphaFoldDB" id="A0A5M5BS59"/>
<feature type="domain" description="Conjugative transposon TraJ C-terminal" evidence="2">
    <location>
        <begin position="1"/>
        <end position="113"/>
    </location>
</feature>
<feature type="transmembrane region" description="Helical" evidence="1">
    <location>
        <begin position="51"/>
        <end position="76"/>
    </location>
</feature>
<comment type="caution">
    <text evidence="3">The sequence shown here is derived from an EMBL/GenBank/DDBJ whole genome shotgun (WGS) entry which is preliminary data.</text>
</comment>
<accession>A0A5M5BS59</accession>
<evidence type="ECO:0000259" key="2">
    <source>
        <dbReference type="Pfam" id="PF07863"/>
    </source>
</evidence>
<organism evidence="3 4">
    <name type="scientific">Bacteroides ovatus</name>
    <dbReference type="NCBI Taxonomy" id="28116"/>
    <lineage>
        <taxon>Bacteria</taxon>
        <taxon>Pseudomonadati</taxon>
        <taxon>Bacteroidota</taxon>
        <taxon>Bacteroidia</taxon>
        <taxon>Bacteroidales</taxon>
        <taxon>Bacteroidaceae</taxon>
        <taxon>Bacteroides</taxon>
    </lineage>
</organism>
<proteinExistence type="predicted"/>
<dbReference type="InterPro" id="IPR012424">
    <property type="entry name" value="Conjugative_transposon_TraJ_C"/>
</dbReference>
<reference evidence="3 4" key="1">
    <citation type="journal article" date="2019" name="Nat. Med.">
        <title>A library of human gut bacterial isolates paired with longitudinal multiomics data enables mechanistic microbiome research.</title>
        <authorList>
            <person name="Poyet M."/>
            <person name="Groussin M."/>
            <person name="Gibbons S.M."/>
            <person name="Avila-Pacheco J."/>
            <person name="Jiang X."/>
            <person name="Kearney S.M."/>
            <person name="Perrotta A.R."/>
            <person name="Berdy B."/>
            <person name="Zhao S."/>
            <person name="Lieberman T.D."/>
            <person name="Swanson P.K."/>
            <person name="Smith M."/>
            <person name="Roesemann S."/>
            <person name="Alexander J.E."/>
            <person name="Rich S.A."/>
            <person name="Livny J."/>
            <person name="Vlamakis H."/>
            <person name="Clish C."/>
            <person name="Bullock K."/>
            <person name="Deik A."/>
            <person name="Scott J."/>
            <person name="Pierce K.A."/>
            <person name="Xavier R.J."/>
            <person name="Alm E.J."/>
        </authorList>
    </citation>
    <scope>NUCLEOTIDE SEQUENCE [LARGE SCALE GENOMIC DNA]</scope>
    <source>
        <strain evidence="3 4">BIOML-A163</strain>
    </source>
</reference>
<feature type="non-terminal residue" evidence="3">
    <location>
        <position position="1"/>
    </location>
</feature>
<keyword evidence="1" id="KW-1133">Transmembrane helix</keyword>
<evidence type="ECO:0000313" key="3">
    <source>
        <dbReference type="EMBL" id="KAA3932522.1"/>
    </source>
</evidence>
<name>A0A5M5BS59_BACOV</name>
<keyword evidence="1" id="KW-0812">Transmembrane</keyword>
<dbReference type="Proteomes" id="UP000323717">
    <property type="component" value="Unassembled WGS sequence"/>
</dbReference>
<gene>
    <name evidence="3" type="ORF">F3D71_30640</name>
</gene>